<keyword evidence="5" id="KW-1185">Reference proteome</keyword>
<dbReference type="AlphaFoldDB" id="A0A4Z0D999"/>
<dbReference type="InterPro" id="IPR014755">
    <property type="entry name" value="Cu-Rt/internalin_Ig-like"/>
</dbReference>
<protein>
    <recommendedName>
        <fullName evidence="3">SLH domain-containing protein</fullName>
    </recommendedName>
</protein>
<feature type="chain" id="PRO_5021441745" description="SLH domain-containing protein" evidence="2">
    <location>
        <begin position="24"/>
        <end position="980"/>
    </location>
</feature>
<dbReference type="InterPro" id="IPR001119">
    <property type="entry name" value="SLH_dom"/>
</dbReference>
<proteinExistence type="predicted"/>
<evidence type="ECO:0000313" key="4">
    <source>
        <dbReference type="EMBL" id="TFZ41454.1"/>
    </source>
</evidence>
<dbReference type="Proteomes" id="UP000298381">
    <property type="component" value="Unassembled WGS sequence"/>
</dbReference>
<feature type="domain" description="SLH" evidence="3">
    <location>
        <begin position="14"/>
        <end position="77"/>
    </location>
</feature>
<feature type="domain" description="SLH" evidence="3">
    <location>
        <begin position="79"/>
        <end position="142"/>
    </location>
</feature>
<dbReference type="PROSITE" id="PS51272">
    <property type="entry name" value="SLH"/>
    <property type="match status" value="2"/>
</dbReference>
<evidence type="ECO:0000259" key="3">
    <source>
        <dbReference type="PROSITE" id="PS51272"/>
    </source>
</evidence>
<keyword evidence="1 2" id="KW-0732">Signal</keyword>
<sequence>MKRIMSFVLALILLMSTGSIVSADNPYTEQGEFLNKLGVLLGDEEGNLNLDNKLTREQMVVLISRLYGKEDEAKNYKGVNVFKDLGSNQAYYIPYILWAKNEGLIVGMTTTQFGYGQTVTVQQFQTVLLRALGYTDEAKNWSNVPTLAQNLGIMKGLNFAASQTLTRGEASAMIYNALALPVKGSTISLMAVLNLIPLDISYDAKVVNDSLNLKGSVKYVSELKLYLKSNNGIQTLNIPLNDDGSFDFTKNDLSLGEYSYIIFSGTKSTEIKTFSITNIKFDLSSVFADNLKEIKINLNKPVDTNLSSFVYNYETNAGAINRVYYENGDKTIVLVLNGTMENGKEYTLTAKNIRSTTNEVVEFSNKTFTANDTTPPRVTGIDILGTTGIRINFSEPIKTVPSMSNFNINATTSLSNPVLSYKSIELRYSTSTTLAPGTYTILTQGLEDFAGNKINIDTRSFTVVKDTSVPEIVKSTASVDQLTVEFNELINPITVTKESIYWKQDGVYRKYPDSITVDGKKVIATFNTTPIPNKETSIFIEGIGDYSDNKISQVLIKVTPTVDTRKPEVVSVMVGDTGKFIKVIYNKSVLGNVPSSYSVVDANGSMVLIKDVVGSGREYTINFYSTLPKGAVKLTVSEIKDVNGTKIEPYTTTLNVKDFESPRLLNYSGYGNTIIMEFSKPMDEKTTSYLYNYIAKIGGTEVYLIQGTQINLSPDLKTLTIVLPDYMYGKKVMIGAADNLTNLEVRGLKDTSGNFTDPLILSLKFEGSATGNGKVVDYYPNITGKQAVLTEPNLIKVKFNMPIVKADVTDFVVAGHTISRVIVDGTNIVQIVLSDSTTYIQPNTTVIPNTNKIKTSIGTNVDPGLFNVVDEVSPILKSTQVMIVGNNLEITFSEPLEEEGASLYRRDLQIIRLSDNKVLSTDDYTTSIKSTDKSTLVITLKSKPIQSKYSIRVIDSPIYIRDLSGNLVKPSQLIETIYPF</sequence>
<evidence type="ECO:0000256" key="2">
    <source>
        <dbReference type="SAM" id="SignalP"/>
    </source>
</evidence>
<organism evidence="4 5">
    <name type="scientific">Soehngenia longivitae</name>
    <dbReference type="NCBI Taxonomy" id="2562294"/>
    <lineage>
        <taxon>Bacteria</taxon>
        <taxon>Bacillati</taxon>
        <taxon>Bacillota</taxon>
        <taxon>Tissierellia</taxon>
        <taxon>Tissierellales</taxon>
        <taxon>Tissierellaceae</taxon>
        <taxon>Soehngenia</taxon>
    </lineage>
</organism>
<comment type="caution">
    <text evidence="4">The sequence shown here is derived from an EMBL/GenBank/DDBJ whole genome shotgun (WGS) entry which is preliminary data.</text>
</comment>
<evidence type="ECO:0000256" key="1">
    <source>
        <dbReference type="ARBA" id="ARBA00022729"/>
    </source>
</evidence>
<accession>A0A4Z0D999</accession>
<gene>
    <name evidence="4" type="ORF">E4100_02425</name>
</gene>
<evidence type="ECO:0000313" key="5">
    <source>
        <dbReference type="Proteomes" id="UP000298381"/>
    </source>
</evidence>
<dbReference type="RefSeq" id="WP_135270442.1">
    <property type="nucleotide sequence ID" value="NZ_SRIB01000002.1"/>
</dbReference>
<dbReference type="OrthoDB" id="1706086at2"/>
<dbReference type="EMBL" id="SRIB01000002">
    <property type="protein sequence ID" value="TFZ41454.1"/>
    <property type="molecule type" value="Genomic_DNA"/>
</dbReference>
<dbReference type="Gene3D" id="2.60.40.1220">
    <property type="match status" value="5"/>
</dbReference>
<feature type="signal peptide" evidence="2">
    <location>
        <begin position="1"/>
        <end position="23"/>
    </location>
</feature>
<name>A0A4Z0D999_9FIRM</name>
<reference evidence="4 5" key="1">
    <citation type="submission" date="2019-03" db="EMBL/GenBank/DDBJ databases">
        <title>Draft genome sequence data and analysis of a Fermenting Bacterium, Soehngenia longevitae strain 1933PT, isolated from petroleum reservoir in Azerbaijan.</title>
        <authorList>
            <person name="Grouzdev D.S."/>
            <person name="Bidzhieva S.K."/>
            <person name="Sokolova D.S."/>
            <person name="Tourova T.P."/>
            <person name="Poltaraus A.B."/>
            <person name="Nazina T.N."/>
        </authorList>
    </citation>
    <scope>NUCLEOTIDE SEQUENCE [LARGE SCALE GENOMIC DNA]</scope>
    <source>
        <strain evidence="4 5">1933P</strain>
    </source>
</reference>